<feature type="domain" description="6-phosphogluconate dehydrogenase NADP-binding" evidence="1">
    <location>
        <begin position="6"/>
        <end position="40"/>
    </location>
</feature>
<reference evidence="2 3" key="1">
    <citation type="journal article" date="2011" name="Front. Microbiol.">
        <title>Two Strains of Crocosphaera watsonii with Highly Conserved Genomes are Distinguished by Strain-Specific Features.</title>
        <authorList>
            <person name="Bench S.R."/>
            <person name="Ilikchyan I.N."/>
            <person name="Tripp H.J."/>
            <person name="Zehr J.P."/>
        </authorList>
    </citation>
    <scope>NUCLEOTIDE SEQUENCE [LARGE SCALE GENOMIC DNA]</scope>
    <source>
        <strain evidence="2 3">WH 0003</strain>
    </source>
</reference>
<feature type="non-terminal residue" evidence="2">
    <location>
        <position position="40"/>
    </location>
</feature>
<dbReference type="GeneID" id="88769431"/>
<evidence type="ECO:0000259" key="1">
    <source>
        <dbReference type="Pfam" id="PF03446"/>
    </source>
</evidence>
<protein>
    <submittedName>
        <fullName evidence="2">6-phosphogluconate dehydrogenase, decarboxylating</fullName>
    </submittedName>
</protein>
<name>G5J5S2_CROWT</name>
<dbReference type="RefSeq" id="WP_007310980.1">
    <property type="nucleotide sequence ID" value="NZ_AESD01000419.1"/>
</dbReference>
<organism evidence="2 3">
    <name type="scientific">Crocosphaera watsonii WH 0003</name>
    <dbReference type="NCBI Taxonomy" id="423471"/>
    <lineage>
        <taxon>Bacteria</taxon>
        <taxon>Bacillati</taxon>
        <taxon>Cyanobacteriota</taxon>
        <taxon>Cyanophyceae</taxon>
        <taxon>Oscillatoriophycideae</taxon>
        <taxon>Chroococcales</taxon>
        <taxon>Aphanothecaceae</taxon>
        <taxon>Crocosphaera</taxon>
    </lineage>
</organism>
<dbReference type="Gene3D" id="3.40.50.720">
    <property type="entry name" value="NAD(P)-binding Rossmann-like Domain"/>
    <property type="match status" value="1"/>
</dbReference>
<dbReference type="Proteomes" id="UP000003477">
    <property type="component" value="Unassembled WGS sequence"/>
</dbReference>
<gene>
    <name evidence="2" type="ORF">CWATWH0003_2827b1</name>
</gene>
<dbReference type="InterPro" id="IPR036291">
    <property type="entry name" value="NAD(P)-bd_dom_sf"/>
</dbReference>
<evidence type="ECO:0000313" key="3">
    <source>
        <dbReference type="Proteomes" id="UP000003477"/>
    </source>
</evidence>
<accession>G5J5S2</accession>
<proteinExistence type="predicted"/>
<dbReference type="EMBL" id="AESD01000419">
    <property type="protein sequence ID" value="EHJ12466.1"/>
    <property type="molecule type" value="Genomic_DNA"/>
</dbReference>
<dbReference type="SUPFAM" id="SSF51735">
    <property type="entry name" value="NAD(P)-binding Rossmann-fold domains"/>
    <property type="match status" value="1"/>
</dbReference>
<comment type="caution">
    <text evidence="2">The sequence shown here is derived from an EMBL/GenBank/DDBJ whole genome shotgun (WGS) entry which is preliminary data.</text>
</comment>
<dbReference type="AlphaFoldDB" id="G5J5S2"/>
<evidence type="ECO:0000313" key="2">
    <source>
        <dbReference type="EMBL" id="EHJ12466.1"/>
    </source>
</evidence>
<sequence length="40" mass="4343">MTKRTFGVIGLAVMGENLALNVESRGFPIAVYNRTASKTE</sequence>
<dbReference type="Pfam" id="PF03446">
    <property type="entry name" value="NAD_binding_2"/>
    <property type="match status" value="1"/>
</dbReference>
<dbReference type="InterPro" id="IPR006115">
    <property type="entry name" value="6PGDH_NADP-bd"/>
</dbReference>
<dbReference type="GO" id="GO:0050661">
    <property type="term" value="F:NADP binding"/>
    <property type="evidence" value="ECO:0007669"/>
    <property type="project" value="InterPro"/>
</dbReference>